<organism evidence="1 2">
    <name type="scientific">Anopheles atroparvus</name>
    <name type="common">European mosquito</name>
    <dbReference type="NCBI Taxonomy" id="41427"/>
    <lineage>
        <taxon>Eukaryota</taxon>
        <taxon>Metazoa</taxon>
        <taxon>Ecdysozoa</taxon>
        <taxon>Arthropoda</taxon>
        <taxon>Hexapoda</taxon>
        <taxon>Insecta</taxon>
        <taxon>Pterygota</taxon>
        <taxon>Neoptera</taxon>
        <taxon>Endopterygota</taxon>
        <taxon>Diptera</taxon>
        <taxon>Nematocera</taxon>
        <taxon>Culicoidea</taxon>
        <taxon>Culicidae</taxon>
        <taxon>Anophelinae</taxon>
        <taxon>Anopheles</taxon>
    </lineage>
</organism>
<reference evidence="1" key="1">
    <citation type="submission" date="2024-04" db="UniProtKB">
        <authorList>
            <consortium name="EnsemblMetazoa"/>
        </authorList>
    </citation>
    <scope>IDENTIFICATION</scope>
    <source>
        <strain evidence="1">EBRO</strain>
    </source>
</reference>
<dbReference type="EnsemblMetazoa" id="ENSAATROPT010061">
    <property type="protein sequence ID" value="ENSAATROPP009091"/>
    <property type="gene ID" value="ENSAATROPG008196"/>
</dbReference>
<dbReference type="Proteomes" id="UP000075880">
    <property type="component" value="Unassembled WGS sequence"/>
</dbReference>
<protein>
    <submittedName>
        <fullName evidence="1">Uncharacterized protein</fullName>
    </submittedName>
</protein>
<dbReference type="AlphaFoldDB" id="A0AAG5DCY4"/>
<evidence type="ECO:0000313" key="1">
    <source>
        <dbReference type="EnsemblMetazoa" id="ENSAATROPP009091"/>
    </source>
</evidence>
<evidence type="ECO:0000313" key="2">
    <source>
        <dbReference type="Proteomes" id="UP000075880"/>
    </source>
</evidence>
<sequence>MPLDMSVKVVRGLVEIYQYNLKCLGRSLQLDNGRKISFKRKEIEFELHVKNKRLKENINSLNLDNLYCLDFDNDVITEEQIIQCLLTNKHQTSVRNIADITIREAPPAIAYNTIDDQDDDFGPVTDTEMEQFYFPSFETNVDREPLREEQSCEPDEHNFECEDLSISNECTNRNSMNYAAVQPSNDVSIQPLDDEPMEMVPVEPENLPPLFADNYQRETNLFSVPDAGTPNESATTPANNETPSLVQSTIADSILFDKTWSKKSAATRQTKLSAKHMEQSTANYWKLQRKRPNEELLMVIGAKKAENLHHKPLRPSLFSSCFERFPKKQRSQHTSNRRLLLQELGLKSRTNSTKPCSTKHSEATGDNAAAEAGLVVTSEPITFSASAEPENRLIGRTSEETLSGNECYVSDDEMLNLLHGLWDCVPNGLPFDMVKSHIKNRFTAASVFAHLLAFSAKGIIRVIKGDNGSPQTLIKGPNWM</sequence>
<accession>A0AAG5DCY4</accession>
<name>A0AAG5DCY4_ANOAO</name>
<proteinExistence type="predicted"/>
<keyword evidence="2" id="KW-1185">Reference proteome</keyword>